<accession>A0A7L9WK11</accession>
<sequence>MLCWPMEIPMSGHPISTTSTTLSLWQRTLNSLARRSVRSQRILIVLASLILFYGTGFAVWRLIVSPLLAALVGGQT</sequence>
<evidence type="ECO:0000313" key="2">
    <source>
        <dbReference type="EMBL" id="QOL80047.1"/>
    </source>
</evidence>
<gene>
    <name evidence="2" type="ORF">F3W81_03930</name>
</gene>
<reference evidence="2 3" key="1">
    <citation type="submission" date="2019-10" db="EMBL/GenBank/DDBJ databases">
        <title>Pseudopuniceibacterium sp. HQ09 islated from Antarctica.</title>
        <authorList>
            <person name="Liao L."/>
            <person name="Su S."/>
            <person name="Chen B."/>
            <person name="Yu Y."/>
        </authorList>
    </citation>
    <scope>NUCLEOTIDE SEQUENCE [LARGE SCALE GENOMIC DNA]</scope>
    <source>
        <strain evidence="2 3">HQ09</strain>
    </source>
</reference>
<keyword evidence="1" id="KW-1133">Transmembrane helix</keyword>
<evidence type="ECO:0000313" key="3">
    <source>
        <dbReference type="Proteomes" id="UP000594118"/>
    </source>
</evidence>
<dbReference type="RefSeq" id="WP_193082361.1">
    <property type="nucleotide sequence ID" value="NZ_CP045201.1"/>
</dbReference>
<dbReference type="EMBL" id="CP045201">
    <property type="protein sequence ID" value="QOL80047.1"/>
    <property type="molecule type" value="Genomic_DNA"/>
</dbReference>
<name>A0A7L9WK11_9RHOB</name>
<protein>
    <submittedName>
        <fullName evidence="2">Uncharacterized protein</fullName>
    </submittedName>
</protein>
<feature type="transmembrane region" description="Helical" evidence="1">
    <location>
        <begin position="42"/>
        <end position="63"/>
    </location>
</feature>
<keyword evidence="1" id="KW-0472">Membrane</keyword>
<dbReference type="AlphaFoldDB" id="A0A7L9WK11"/>
<dbReference type="Proteomes" id="UP000594118">
    <property type="component" value="Chromosome"/>
</dbReference>
<proteinExistence type="predicted"/>
<evidence type="ECO:0000256" key="1">
    <source>
        <dbReference type="SAM" id="Phobius"/>
    </source>
</evidence>
<dbReference type="KEGG" id="pshq:F3W81_03930"/>
<keyword evidence="3" id="KW-1185">Reference proteome</keyword>
<organism evidence="2 3">
    <name type="scientific">Pseudooceanicola spongiae</name>
    <dbReference type="NCBI Taxonomy" id="2613965"/>
    <lineage>
        <taxon>Bacteria</taxon>
        <taxon>Pseudomonadati</taxon>
        <taxon>Pseudomonadota</taxon>
        <taxon>Alphaproteobacteria</taxon>
        <taxon>Rhodobacterales</taxon>
        <taxon>Paracoccaceae</taxon>
        <taxon>Pseudooceanicola</taxon>
    </lineage>
</organism>
<keyword evidence="1" id="KW-0812">Transmembrane</keyword>